<feature type="signal peptide" evidence="7">
    <location>
        <begin position="1"/>
        <end position="23"/>
    </location>
</feature>
<dbReference type="GO" id="GO:0009055">
    <property type="term" value="F:electron transfer activity"/>
    <property type="evidence" value="ECO:0007669"/>
    <property type="project" value="InterPro"/>
</dbReference>
<keyword evidence="4" id="KW-0249">Electron transport</keyword>
<dbReference type="InterPro" id="IPR050597">
    <property type="entry name" value="Cytochrome_c_Oxidase_Subunit"/>
</dbReference>
<dbReference type="PANTHER" id="PTHR33751">
    <property type="entry name" value="CBB3-TYPE CYTOCHROME C OXIDASE SUBUNIT FIXP"/>
    <property type="match status" value="1"/>
</dbReference>
<evidence type="ECO:0000259" key="8">
    <source>
        <dbReference type="PROSITE" id="PS51007"/>
    </source>
</evidence>
<dbReference type="GO" id="GO:0046872">
    <property type="term" value="F:metal ion binding"/>
    <property type="evidence" value="ECO:0007669"/>
    <property type="project" value="UniProtKB-KW"/>
</dbReference>
<dbReference type="SUPFAM" id="SSF46626">
    <property type="entry name" value="Cytochrome c"/>
    <property type="match status" value="1"/>
</dbReference>
<keyword evidence="7" id="KW-0732">Signal</keyword>
<evidence type="ECO:0000256" key="4">
    <source>
        <dbReference type="ARBA" id="ARBA00022982"/>
    </source>
</evidence>
<dbReference type="InterPro" id="IPR009056">
    <property type="entry name" value="Cyt_c-like_dom"/>
</dbReference>
<organism evidence="11">
    <name type="scientific">Candidatus Kentrum sp. LFY</name>
    <dbReference type="NCBI Taxonomy" id="2126342"/>
    <lineage>
        <taxon>Bacteria</taxon>
        <taxon>Pseudomonadati</taxon>
        <taxon>Pseudomonadota</taxon>
        <taxon>Gammaproteobacteria</taxon>
        <taxon>Candidatus Kentrum</taxon>
    </lineage>
</organism>
<keyword evidence="1" id="KW-0813">Transport</keyword>
<gene>
    <name evidence="9" type="ORF">BECKLFY1418A_GA0070994_10412</name>
    <name evidence="10" type="ORF">BECKLFY1418B_GA0070995_10751</name>
    <name evidence="11" type="ORF">BECKLFY1418C_GA0070996_101039</name>
</gene>
<dbReference type="EMBL" id="CAADFF010000075">
    <property type="protein sequence ID" value="VFJ95869.1"/>
    <property type="molecule type" value="Genomic_DNA"/>
</dbReference>
<accession>A0A450WCD7</accession>
<dbReference type="PROSITE" id="PS51007">
    <property type="entry name" value="CYTC"/>
    <property type="match status" value="1"/>
</dbReference>
<dbReference type="Pfam" id="PF00034">
    <property type="entry name" value="Cytochrom_C"/>
    <property type="match status" value="1"/>
</dbReference>
<evidence type="ECO:0000256" key="6">
    <source>
        <dbReference type="PROSITE-ProRule" id="PRU00433"/>
    </source>
</evidence>
<reference evidence="11" key="1">
    <citation type="submission" date="2019-02" db="EMBL/GenBank/DDBJ databases">
        <authorList>
            <person name="Gruber-Vodicka R. H."/>
            <person name="Seah K. B. B."/>
        </authorList>
    </citation>
    <scope>NUCLEOTIDE SEQUENCE</scope>
    <source>
        <strain evidence="11">BECK_BY7</strain>
        <strain evidence="9">BECK_M6</strain>
        <strain evidence="10">BECK_M7</strain>
    </source>
</reference>
<evidence type="ECO:0000313" key="11">
    <source>
        <dbReference type="EMBL" id="VFK14729.1"/>
    </source>
</evidence>
<name>A0A450WCD7_9GAMM</name>
<sequence>MRKFMTLAACAVLTAGTSGVAMADGAKLYTDKLCHTCHGADGKTTIMPEYPKIAGQNEKYIVDQIKAIRDGKRTSGLAAAMKPMAANVSDDEAKEIAKWLASQ</sequence>
<feature type="domain" description="Cytochrome c" evidence="8">
    <location>
        <begin position="20"/>
        <end position="103"/>
    </location>
</feature>
<dbReference type="EMBL" id="CAADFN010000010">
    <property type="protein sequence ID" value="VFK14729.1"/>
    <property type="molecule type" value="Genomic_DNA"/>
</dbReference>
<dbReference type="AlphaFoldDB" id="A0A450WCD7"/>
<feature type="chain" id="PRO_5033432651" evidence="7">
    <location>
        <begin position="24"/>
        <end position="103"/>
    </location>
</feature>
<evidence type="ECO:0000256" key="2">
    <source>
        <dbReference type="ARBA" id="ARBA00022617"/>
    </source>
</evidence>
<evidence type="ECO:0000256" key="5">
    <source>
        <dbReference type="ARBA" id="ARBA00023004"/>
    </source>
</evidence>
<evidence type="ECO:0000256" key="3">
    <source>
        <dbReference type="ARBA" id="ARBA00022723"/>
    </source>
</evidence>
<evidence type="ECO:0000313" key="10">
    <source>
        <dbReference type="EMBL" id="VFJ95869.1"/>
    </source>
</evidence>
<proteinExistence type="predicted"/>
<dbReference type="PANTHER" id="PTHR33751:SF9">
    <property type="entry name" value="CYTOCHROME C4"/>
    <property type="match status" value="1"/>
</dbReference>
<dbReference type="InterPro" id="IPR036909">
    <property type="entry name" value="Cyt_c-like_dom_sf"/>
</dbReference>
<evidence type="ECO:0000256" key="7">
    <source>
        <dbReference type="SAM" id="SignalP"/>
    </source>
</evidence>
<protein>
    <submittedName>
        <fullName evidence="11">Cytochrome c553</fullName>
    </submittedName>
</protein>
<dbReference type="Gene3D" id="1.10.760.10">
    <property type="entry name" value="Cytochrome c-like domain"/>
    <property type="match status" value="1"/>
</dbReference>
<keyword evidence="5 6" id="KW-0408">Iron</keyword>
<keyword evidence="3 6" id="KW-0479">Metal-binding</keyword>
<evidence type="ECO:0000313" key="9">
    <source>
        <dbReference type="EMBL" id="VFJ94526.1"/>
    </source>
</evidence>
<dbReference type="GO" id="GO:0020037">
    <property type="term" value="F:heme binding"/>
    <property type="evidence" value="ECO:0007669"/>
    <property type="project" value="InterPro"/>
</dbReference>
<keyword evidence="2 6" id="KW-0349">Heme</keyword>
<evidence type="ECO:0000256" key="1">
    <source>
        <dbReference type="ARBA" id="ARBA00022448"/>
    </source>
</evidence>
<dbReference type="EMBL" id="CAADFH010000041">
    <property type="protein sequence ID" value="VFJ94526.1"/>
    <property type="molecule type" value="Genomic_DNA"/>
</dbReference>